<proteinExistence type="predicted"/>
<evidence type="ECO:0008006" key="3">
    <source>
        <dbReference type="Google" id="ProtNLM"/>
    </source>
</evidence>
<reference evidence="1 2" key="1">
    <citation type="submission" date="2015-11" db="EMBL/GenBank/DDBJ databases">
        <title>Draft genome of Sulfurovum riftiae 1812E, a member of the Epsilonproteobacteria isolated from the tube of the deep-sea hydrothermal vent tubewom Riftia pachyptila.</title>
        <authorList>
            <person name="Vetriani C."/>
            <person name="Giovannelli D."/>
        </authorList>
    </citation>
    <scope>NUCLEOTIDE SEQUENCE [LARGE SCALE GENOMIC DNA]</scope>
    <source>
        <strain evidence="1 2">1812E</strain>
    </source>
</reference>
<accession>A0A151CE09</accession>
<evidence type="ECO:0000313" key="2">
    <source>
        <dbReference type="Proteomes" id="UP000075359"/>
    </source>
</evidence>
<dbReference type="RefSeq" id="WP_067332161.1">
    <property type="nucleotide sequence ID" value="NZ_LNKT01000067.1"/>
</dbReference>
<keyword evidence="2" id="KW-1185">Reference proteome</keyword>
<gene>
    <name evidence="1" type="ORF">AS592_03125</name>
</gene>
<sequence length="243" mass="28648">MHKSENALKHISEKTMLRLANDDIVLPSKYLETFMEEQKRLDTGRNEGEEHTKVIRALEEMEYRLFGVDAESTSRMNGLISDVRSLQRYLFSDDLTKARNRLWLFKHKLHEDGTFSDSGFIVSSRVIGHIAVVKEYGPDVGDVLLRQIYDHMAGYMKEHHLEHEIVRYRDDSFLLFIAGKERSQVQVDEEMLNLHKGMEGYTFRHRNRVFNFTFLFAVMQYLKHEPFSLVIDQLDEKLFEKGL</sequence>
<name>A0A151CE09_9BACT</name>
<organism evidence="1 2">
    <name type="scientific">Sulfurovum riftiae</name>
    <dbReference type="NCBI Taxonomy" id="1630136"/>
    <lineage>
        <taxon>Bacteria</taxon>
        <taxon>Pseudomonadati</taxon>
        <taxon>Campylobacterota</taxon>
        <taxon>Epsilonproteobacteria</taxon>
        <taxon>Campylobacterales</taxon>
        <taxon>Sulfurovaceae</taxon>
        <taxon>Sulfurovum</taxon>
    </lineage>
</organism>
<protein>
    <recommendedName>
        <fullName evidence="3">GGDEF domain-containing protein</fullName>
    </recommendedName>
</protein>
<dbReference type="EMBL" id="LNKT01000067">
    <property type="protein sequence ID" value="KYJ85745.1"/>
    <property type="molecule type" value="Genomic_DNA"/>
</dbReference>
<dbReference type="SUPFAM" id="SSF55073">
    <property type="entry name" value="Nucleotide cyclase"/>
    <property type="match status" value="1"/>
</dbReference>
<dbReference type="Gene3D" id="3.30.70.270">
    <property type="match status" value="1"/>
</dbReference>
<dbReference type="OrthoDB" id="5445305at2"/>
<dbReference type="AlphaFoldDB" id="A0A151CE09"/>
<dbReference type="STRING" id="1630136.AS592_03125"/>
<dbReference type="InterPro" id="IPR029787">
    <property type="entry name" value="Nucleotide_cyclase"/>
</dbReference>
<dbReference type="Proteomes" id="UP000075359">
    <property type="component" value="Unassembled WGS sequence"/>
</dbReference>
<dbReference type="InterPro" id="IPR043128">
    <property type="entry name" value="Rev_trsase/Diguanyl_cyclase"/>
</dbReference>
<comment type="caution">
    <text evidence="1">The sequence shown here is derived from an EMBL/GenBank/DDBJ whole genome shotgun (WGS) entry which is preliminary data.</text>
</comment>
<evidence type="ECO:0000313" key="1">
    <source>
        <dbReference type="EMBL" id="KYJ85745.1"/>
    </source>
</evidence>